<reference evidence="2" key="1">
    <citation type="submission" date="2023-06" db="EMBL/GenBank/DDBJ databases">
        <title>Genome-scale phylogeny and comparative genomics of the fungal order Sordariales.</title>
        <authorList>
            <consortium name="Lawrence Berkeley National Laboratory"/>
            <person name="Hensen N."/>
            <person name="Bonometti L."/>
            <person name="Westerberg I."/>
            <person name="Brannstrom I.O."/>
            <person name="Guillou S."/>
            <person name="Cros-Aarteil S."/>
            <person name="Calhoun S."/>
            <person name="Haridas S."/>
            <person name="Kuo A."/>
            <person name="Mondo S."/>
            <person name="Pangilinan J."/>
            <person name="Riley R."/>
            <person name="Labutti K."/>
            <person name="Andreopoulos B."/>
            <person name="Lipzen A."/>
            <person name="Chen C."/>
            <person name="Yanf M."/>
            <person name="Daum C."/>
            <person name="Ng V."/>
            <person name="Clum A."/>
            <person name="Steindorff A."/>
            <person name="Ohm R."/>
            <person name="Martin F."/>
            <person name="Silar P."/>
            <person name="Natvig D."/>
            <person name="Lalanne C."/>
            <person name="Gautier V."/>
            <person name="Ament-Velasquez S.L."/>
            <person name="Kruys A."/>
            <person name="Hutchinson M.I."/>
            <person name="Powell A.J."/>
            <person name="Barry K."/>
            <person name="Miller A.N."/>
            <person name="Grigoriev I.V."/>
            <person name="Debuchy R."/>
            <person name="Gladieux P."/>
            <person name="Thoren M.H."/>
            <person name="Johannesson H."/>
        </authorList>
    </citation>
    <scope>NUCLEOTIDE SEQUENCE</scope>
    <source>
        <strain evidence="2">PSN4</strain>
    </source>
</reference>
<proteinExistence type="predicted"/>
<evidence type="ECO:0000313" key="2">
    <source>
        <dbReference type="EMBL" id="KAK1756776.1"/>
    </source>
</evidence>
<dbReference type="Proteomes" id="UP001239445">
    <property type="component" value="Unassembled WGS sequence"/>
</dbReference>
<evidence type="ECO:0000256" key="1">
    <source>
        <dbReference type="SAM" id="MobiDB-lite"/>
    </source>
</evidence>
<feature type="region of interest" description="Disordered" evidence="1">
    <location>
        <begin position="257"/>
        <end position="327"/>
    </location>
</feature>
<organism evidence="2 3">
    <name type="scientific">Echria macrotheca</name>
    <dbReference type="NCBI Taxonomy" id="438768"/>
    <lineage>
        <taxon>Eukaryota</taxon>
        <taxon>Fungi</taxon>
        <taxon>Dikarya</taxon>
        <taxon>Ascomycota</taxon>
        <taxon>Pezizomycotina</taxon>
        <taxon>Sordariomycetes</taxon>
        <taxon>Sordariomycetidae</taxon>
        <taxon>Sordariales</taxon>
        <taxon>Schizotheciaceae</taxon>
        <taxon>Echria</taxon>
    </lineage>
</organism>
<protein>
    <submittedName>
        <fullName evidence="2">Uncharacterized protein</fullName>
    </submittedName>
</protein>
<feature type="compositionally biased region" description="Basic and acidic residues" evidence="1">
    <location>
        <begin position="85"/>
        <end position="105"/>
    </location>
</feature>
<gene>
    <name evidence="2" type="ORF">QBC47DRAFT_169389</name>
</gene>
<dbReference type="AlphaFoldDB" id="A0AAJ0F6E8"/>
<feature type="region of interest" description="Disordered" evidence="1">
    <location>
        <begin position="170"/>
        <end position="235"/>
    </location>
</feature>
<keyword evidence="3" id="KW-1185">Reference proteome</keyword>
<accession>A0AAJ0F6E8</accession>
<dbReference type="EMBL" id="MU839831">
    <property type="protein sequence ID" value="KAK1756776.1"/>
    <property type="molecule type" value="Genomic_DNA"/>
</dbReference>
<feature type="compositionally biased region" description="Basic residues" evidence="1">
    <location>
        <begin position="111"/>
        <end position="121"/>
    </location>
</feature>
<feature type="region of interest" description="Disordered" evidence="1">
    <location>
        <begin position="82"/>
        <end position="155"/>
    </location>
</feature>
<feature type="compositionally biased region" description="Basic and acidic residues" evidence="1">
    <location>
        <begin position="262"/>
        <end position="276"/>
    </location>
</feature>
<sequence length="327" mass="35355">MSSSDTQDTSPQGQVESHPCCWLTIHADPDVARREYRQDLESRIRQLERAVKSLQHSHTRHRTVEPTHTGIPISLNSIHAKYQHSHQENQPSHESRGSNSHRENKIISAAKLRKRRARKPRGSGGDRTDAAPNPCLAPPSSSQKYPSTPPPCVKSDEIIGAVSNVKLNSNQFTSDETCSDDDDGQPNSDGPMPGSGMHGAAADQDVDGKYAAPSGIGESCAEGGGTGGGQDDGRCGPADIFLPQLWSLTKAEARGRVGMMVTKDRSASRAGSERPRQSRMQEAAYLPLQIKNKANNDNQGDDDADGENERTVKAGVNESGYKRRGTI</sequence>
<evidence type="ECO:0000313" key="3">
    <source>
        <dbReference type="Proteomes" id="UP001239445"/>
    </source>
</evidence>
<name>A0AAJ0F6E8_9PEZI</name>
<comment type="caution">
    <text evidence="2">The sequence shown here is derived from an EMBL/GenBank/DDBJ whole genome shotgun (WGS) entry which is preliminary data.</text>
</comment>